<evidence type="ECO:0000256" key="3">
    <source>
        <dbReference type="ARBA" id="ARBA00022989"/>
    </source>
</evidence>
<evidence type="ECO:0000259" key="10">
    <source>
        <dbReference type="PROSITE" id="PS50111"/>
    </source>
</evidence>
<accession>A0ABV6BF78</accession>
<dbReference type="SUPFAM" id="SSF58104">
    <property type="entry name" value="Methyl-accepting chemotaxis protein (MCP) signaling domain"/>
    <property type="match status" value="1"/>
</dbReference>
<sequence length="541" mass="58563">MLNQLKVRSRLVLLAALPLTALVLMCLLSLYNMKLLATGVDSLYNDRVKPLQQIKQVSDAYAVTIVDTLHKHRAGLLDASQTLQILQQSVTEAEKAWQAYRVTKMTDEEQRLLAEAEQHITQWSAQLAQYRQLLADNQLTQEPVKSFNETLYASADPLSAALTKLIDLQLSESQRFTEEAHQTFDNTVWLFVSVLLLVGTVLLLLSALVTRSIQRPLSNLQTTIMTVGTNSDLRLRAAVTGRDEIADTALAFNQTMGRMQQFFSDLSSAVVQLAAASEEMSTISHQVSKTAFEQEQQANMIATAINQMSAAIQEVANSAQNTSDQANVTDAQAQQGVQQVTANITAITRLSETVNGASAVIGQLSTESDKISQVLSVIQSIAAQTNLLALNAAIEAARAGEAGRGFAVVADEVRTLATNTQQATESIRSMIDTLQAAARDAVNAMAQSQGHADGSVHNAQQAGTLLEQIKNSISAIVDMNVQISTATEQQTIVAEEINRNITDFNSSISEVSRSSAQSAEASETLAELASRLRMQAAEFQV</sequence>
<protein>
    <submittedName>
        <fullName evidence="12">Methyl-accepting chemotaxis protein</fullName>
    </submittedName>
</protein>
<keyword evidence="13" id="KW-1185">Reference proteome</keyword>
<dbReference type="PANTHER" id="PTHR32089:SF119">
    <property type="entry name" value="METHYL-ACCEPTING CHEMOTAXIS PROTEIN CTPL"/>
    <property type="match status" value="1"/>
</dbReference>
<dbReference type="EMBL" id="JBHLXP010000003">
    <property type="protein sequence ID" value="MFC0049531.1"/>
    <property type="molecule type" value="Genomic_DNA"/>
</dbReference>
<dbReference type="PROSITE" id="PS50111">
    <property type="entry name" value="CHEMOTAXIS_TRANSDUC_2"/>
    <property type="match status" value="1"/>
</dbReference>
<dbReference type="InterPro" id="IPR004089">
    <property type="entry name" value="MCPsignal_dom"/>
</dbReference>
<dbReference type="CDD" id="cd06225">
    <property type="entry name" value="HAMP"/>
    <property type="match status" value="1"/>
</dbReference>
<feature type="transmembrane region" description="Helical" evidence="9">
    <location>
        <begin position="188"/>
        <end position="209"/>
    </location>
</feature>
<evidence type="ECO:0000256" key="1">
    <source>
        <dbReference type="ARBA" id="ARBA00004141"/>
    </source>
</evidence>
<evidence type="ECO:0000256" key="6">
    <source>
        <dbReference type="ARBA" id="ARBA00029447"/>
    </source>
</evidence>
<dbReference type="PROSITE" id="PS50885">
    <property type="entry name" value="HAMP"/>
    <property type="match status" value="1"/>
</dbReference>
<evidence type="ECO:0000256" key="9">
    <source>
        <dbReference type="SAM" id="Phobius"/>
    </source>
</evidence>
<dbReference type="InterPro" id="IPR004090">
    <property type="entry name" value="Chemotax_Me-accpt_rcpt"/>
</dbReference>
<dbReference type="Pfam" id="PF12729">
    <property type="entry name" value="4HB_MCP_1"/>
    <property type="match status" value="1"/>
</dbReference>
<dbReference type="Proteomes" id="UP001589813">
    <property type="component" value="Unassembled WGS sequence"/>
</dbReference>
<dbReference type="SMART" id="SM00304">
    <property type="entry name" value="HAMP"/>
    <property type="match status" value="1"/>
</dbReference>
<evidence type="ECO:0000313" key="13">
    <source>
        <dbReference type="Proteomes" id="UP001589813"/>
    </source>
</evidence>
<feature type="domain" description="HAMP" evidence="11">
    <location>
        <begin position="211"/>
        <end position="264"/>
    </location>
</feature>
<evidence type="ECO:0000256" key="4">
    <source>
        <dbReference type="ARBA" id="ARBA00023136"/>
    </source>
</evidence>
<dbReference type="InterPro" id="IPR024478">
    <property type="entry name" value="HlyB_4HB_MCP"/>
</dbReference>
<comment type="caution">
    <text evidence="12">The sequence shown here is derived from an EMBL/GenBank/DDBJ whole genome shotgun (WGS) entry which is preliminary data.</text>
</comment>
<dbReference type="SMART" id="SM00283">
    <property type="entry name" value="MA"/>
    <property type="match status" value="1"/>
</dbReference>
<proteinExistence type="inferred from homology"/>
<name>A0ABV6BF78_9GAMM</name>
<dbReference type="InterPro" id="IPR003660">
    <property type="entry name" value="HAMP_dom"/>
</dbReference>
<evidence type="ECO:0000256" key="2">
    <source>
        <dbReference type="ARBA" id="ARBA00022692"/>
    </source>
</evidence>
<gene>
    <name evidence="12" type="ORF">ACFFJP_14640</name>
</gene>
<evidence type="ECO:0000256" key="8">
    <source>
        <dbReference type="SAM" id="Coils"/>
    </source>
</evidence>
<reference evidence="12 13" key="1">
    <citation type="submission" date="2024-09" db="EMBL/GenBank/DDBJ databases">
        <authorList>
            <person name="Sun Q."/>
            <person name="Mori K."/>
        </authorList>
    </citation>
    <scope>NUCLEOTIDE SEQUENCE [LARGE SCALE GENOMIC DNA]</scope>
    <source>
        <strain evidence="12 13">KCTC 23315</strain>
    </source>
</reference>
<dbReference type="PRINTS" id="PR00260">
    <property type="entry name" value="CHEMTRNSDUCR"/>
</dbReference>
<dbReference type="Gene3D" id="1.10.287.950">
    <property type="entry name" value="Methyl-accepting chemotaxis protein"/>
    <property type="match status" value="1"/>
</dbReference>
<evidence type="ECO:0000313" key="12">
    <source>
        <dbReference type="EMBL" id="MFC0049531.1"/>
    </source>
</evidence>
<keyword evidence="2 9" id="KW-0812">Transmembrane</keyword>
<feature type="domain" description="Methyl-accepting transducer" evidence="10">
    <location>
        <begin position="269"/>
        <end position="505"/>
    </location>
</feature>
<dbReference type="Pfam" id="PF00672">
    <property type="entry name" value="HAMP"/>
    <property type="match status" value="1"/>
</dbReference>
<dbReference type="RefSeq" id="WP_377245544.1">
    <property type="nucleotide sequence ID" value="NZ_JBHLXP010000003.1"/>
</dbReference>
<keyword evidence="4 9" id="KW-0472">Membrane</keyword>
<comment type="similarity">
    <text evidence="6">Belongs to the methyl-accepting chemotaxis (MCP) protein family.</text>
</comment>
<evidence type="ECO:0000256" key="5">
    <source>
        <dbReference type="ARBA" id="ARBA00023224"/>
    </source>
</evidence>
<keyword evidence="8" id="KW-0175">Coiled coil</keyword>
<dbReference type="PANTHER" id="PTHR32089">
    <property type="entry name" value="METHYL-ACCEPTING CHEMOTAXIS PROTEIN MCPB"/>
    <property type="match status" value="1"/>
</dbReference>
<comment type="subcellular location">
    <subcellularLocation>
        <location evidence="1">Membrane</location>
        <topology evidence="1">Multi-pass membrane protein</topology>
    </subcellularLocation>
</comment>
<feature type="coiled-coil region" evidence="8">
    <location>
        <begin position="76"/>
        <end position="133"/>
    </location>
</feature>
<evidence type="ECO:0000259" key="11">
    <source>
        <dbReference type="PROSITE" id="PS50885"/>
    </source>
</evidence>
<organism evidence="12 13">
    <name type="scientific">Rheinheimera tilapiae</name>
    <dbReference type="NCBI Taxonomy" id="875043"/>
    <lineage>
        <taxon>Bacteria</taxon>
        <taxon>Pseudomonadati</taxon>
        <taxon>Pseudomonadota</taxon>
        <taxon>Gammaproteobacteria</taxon>
        <taxon>Chromatiales</taxon>
        <taxon>Chromatiaceae</taxon>
        <taxon>Rheinheimera</taxon>
    </lineage>
</organism>
<keyword evidence="3 9" id="KW-1133">Transmembrane helix</keyword>
<evidence type="ECO:0000256" key="7">
    <source>
        <dbReference type="PROSITE-ProRule" id="PRU00284"/>
    </source>
</evidence>
<dbReference type="Pfam" id="PF00015">
    <property type="entry name" value="MCPsignal"/>
    <property type="match status" value="1"/>
</dbReference>
<keyword evidence="5 7" id="KW-0807">Transducer</keyword>